<dbReference type="Pfam" id="PF03807">
    <property type="entry name" value="F420_oxidored"/>
    <property type="match status" value="1"/>
</dbReference>
<dbReference type="SUPFAM" id="SSF51735">
    <property type="entry name" value="NAD(P)-binding Rossmann-fold domains"/>
    <property type="match status" value="1"/>
</dbReference>
<dbReference type="Gene3D" id="3.40.50.720">
    <property type="entry name" value="NAD(P)-binding Rossmann-like Domain"/>
    <property type="match status" value="1"/>
</dbReference>
<evidence type="ECO:0000313" key="3">
    <source>
        <dbReference type="EMBL" id="MCJ0764220.1"/>
    </source>
</evidence>
<organism evidence="3 4">
    <name type="scientific">Variovorax terrae</name>
    <dbReference type="NCBI Taxonomy" id="2923278"/>
    <lineage>
        <taxon>Bacteria</taxon>
        <taxon>Pseudomonadati</taxon>
        <taxon>Pseudomonadota</taxon>
        <taxon>Betaproteobacteria</taxon>
        <taxon>Burkholderiales</taxon>
        <taxon>Comamonadaceae</taxon>
        <taxon>Variovorax</taxon>
    </lineage>
</organism>
<reference evidence="3" key="1">
    <citation type="submission" date="2022-03" db="EMBL/GenBank/DDBJ databases">
        <authorList>
            <person name="Woo C.Y."/>
        </authorList>
    </citation>
    <scope>NUCLEOTIDE SEQUENCE</scope>
    <source>
        <strain evidence="3">CYS-02</strain>
    </source>
</reference>
<dbReference type="InterPro" id="IPR028939">
    <property type="entry name" value="P5C_Rdtase_cat_N"/>
</dbReference>
<evidence type="ECO:0000259" key="2">
    <source>
        <dbReference type="Pfam" id="PF03807"/>
    </source>
</evidence>
<dbReference type="InterPro" id="IPR051267">
    <property type="entry name" value="STEAP_metalloreductase"/>
</dbReference>
<protein>
    <submittedName>
        <fullName evidence="3">NADPH-dependent F420 reductase</fullName>
    </submittedName>
</protein>
<dbReference type="EMBL" id="JALGBI010000001">
    <property type="protein sequence ID" value="MCJ0764220.1"/>
    <property type="molecule type" value="Genomic_DNA"/>
</dbReference>
<dbReference type="RefSeq" id="WP_243306798.1">
    <property type="nucleotide sequence ID" value="NZ_JALGBI010000001.1"/>
</dbReference>
<evidence type="ECO:0000313" key="4">
    <source>
        <dbReference type="Proteomes" id="UP001139447"/>
    </source>
</evidence>
<evidence type="ECO:0000256" key="1">
    <source>
        <dbReference type="ARBA" id="ARBA00023002"/>
    </source>
</evidence>
<dbReference type="InterPro" id="IPR036291">
    <property type="entry name" value="NAD(P)-bd_dom_sf"/>
</dbReference>
<comment type="caution">
    <text evidence="3">The sequence shown here is derived from an EMBL/GenBank/DDBJ whole genome shotgun (WGS) entry which is preliminary data.</text>
</comment>
<keyword evidence="4" id="KW-1185">Reference proteome</keyword>
<sequence length="198" mass="19863">MKIGVMGAGGIGQAFAGHAARAGYEVILSNSRGPESLAAAAREMGPNARAGTREEAAAADVVFLAVQWPQVPEALAGLPAWNGRVLIDATNAVGPGFSTLDLGGKNSSEVVASHAPGARVVKAGNTLVRAMLAADPQVAGGRRVLFLCGDDVAAKQAVGEILGRCGFATIDLGTLASGSPLQQFPGGVLPTLNLVKLG</sequence>
<feature type="domain" description="Pyrroline-5-carboxylate reductase catalytic N-terminal" evidence="2">
    <location>
        <begin position="2"/>
        <end position="91"/>
    </location>
</feature>
<accession>A0A9X1VWG0</accession>
<dbReference type="AlphaFoldDB" id="A0A9X1VWG0"/>
<dbReference type="Proteomes" id="UP001139447">
    <property type="component" value="Unassembled WGS sequence"/>
</dbReference>
<dbReference type="GO" id="GO:0016491">
    <property type="term" value="F:oxidoreductase activity"/>
    <property type="evidence" value="ECO:0007669"/>
    <property type="project" value="UniProtKB-KW"/>
</dbReference>
<name>A0A9X1VWG0_9BURK</name>
<dbReference type="PANTHER" id="PTHR14239">
    <property type="entry name" value="DUDULIN-RELATED"/>
    <property type="match status" value="1"/>
</dbReference>
<gene>
    <name evidence="3" type="ORF">MMF98_13475</name>
</gene>
<keyword evidence="1" id="KW-0560">Oxidoreductase</keyword>
<proteinExistence type="predicted"/>